<sequence>MANISGDKTMNKVALCSAIFAGFAYVGYSLVRTAFCRRLARRDGEVTYLDDEPRLYFRRLSQTTQTDVLLGNLDTTGSGKVLLRSLSVQERIRELNLRARHFTDTMLAIQGNGPSPRHSPLPGPRSLQ</sequence>
<evidence type="ECO:0000313" key="4">
    <source>
        <dbReference type="Proteomes" id="UP000792457"/>
    </source>
</evidence>
<evidence type="ECO:0000256" key="1">
    <source>
        <dbReference type="SAM" id="MobiDB-lite"/>
    </source>
</evidence>
<organism evidence="3 4">
    <name type="scientific">Ladona fulva</name>
    <name type="common">Scarce chaser dragonfly</name>
    <name type="synonym">Libellula fulva</name>
    <dbReference type="NCBI Taxonomy" id="123851"/>
    <lineage>
        <taxon>Eukaryota</taxon>
        <taxon>Metazoa</taxon>
        <taxon>Ecdysozoa</taxon>
        <taxon>Arthropoda</taxon>
        <taxon>Hexapoda</taxon>
        <taxon>Insecta</taxon>
        <taxon>Pterygota</taxon>
        <taxon>Palaeoptera</taxon>
        <taxon>Odonata</taxon>
        <taxon>Epiprocta</taxon>
        <taxon>Anisoptera</taxon>
        <taxon>Libelluloidea</taxon>
        <taxon>Libellulidae</taxon>
        <taxon>Ladona</taxon>
    </lineage>
</organism>
<dbReference type="OrthoDB" id="10017790at2759"/>
<keyword evidence="2" id="KW-0472">Membrane</keyword>
<feature type="region of interest" description="Disordered" evidence="1">
    <location>
        <begin position="108"/>
        <end position="128"/>
    </location>
</feature>
<dbReference type="AlphaFoldDB" id="A0A8K0K859"/>
<evidence type="ECO:0000313" key="3">
    <source>
        <dbReference type="EMBL" id="KAG8227668.1"/>
    </source>
</evidence>
<feature type="compositionally biased region" description="Pro residues" evidence="1">
    <location>
        <begin position="117"/>
        <end position="128"/>
    </location>
</feature>
<dbReference type="EMBL" id="KZ308333">
    <property type="protein sequence ID" value="KAG8227668.1"/>
    <property type="molecule type" value="Genomic_DNA"/>
</dbReference>
<name>A0A8K0K859_LADFU</name>
<reference evidence="3" key="1">
    <citation type="submission" date="2013-04" db="EMBL/GenBank/DDBJ databases">
        <authorList>
            <person name="Qu J."/>
            <person name="Murali S.C."/>
            <person name="Bandaranaike D."/>
            <person name="Bellair M."/>
            <person name="Blankenburg K."/>
            <person name="Chao H."/>
            <person name="Dinh H."/>
            <person name="Doddapaneni H."/>
            <person name="Downs B."/>
            <person name="Dugan-Rocha S."/>
            <person name="Elkadiri S."/>
            <person name="Gnanaolivu R.D."/>
            <person name="Hernandez B."/>
            <person name="Javaid M."/>
            <person name="Jayaseelan J.C."/>
            <person name="Lee S."/>
            <person name="Li M."/>
            <person name="Ming W."/>
            <person name="Munidasa M."/>
            <person name="Muniz J."/>
            <person name="Nguyen L."/>
            <person name="Ongeri F."/>
            <person name="Osuji N."/>
            <person name="Pu L.-L."/>
            <person name="Puazo M."/>
            <person name="Qu C."/>
            <person name="Quiroz J."/>
            <person name="Raj R."/>
            <person name="Weissenberger G."/>
            <person name="Xin Y."/>
            <person name="Zou X."/>
            <person name="Han Y."/>
            <person name="Richards S."/>
            <person name="Worley K."/>
            <person name="Muzny D."/>
            <person name="Gibbs R."/>
        </authorList>
    </citation>
    <scope>NUCLEOTIDE SEQUENCE</scope>
    <source>
        <strain evidence="3">Sampled in the wild</strain>
    </source>
</reference>
<feature type="non-terminal residue" evidence="3">
    <location>
        <position position="1"/>
    </location>
</feature>
<keyword evidence="4" id="KW-1185">Reference proteome</keyword>
<proteinExistence type="predicted"/>
<gene>
    <name evidence="3" type="ORF">J437_LFUL006979</name>
</gene>
<feature type="transmembrane region" description="Helical" evidence="2">
    <location>
        <begin position="12"/>
        <end position="31"/>
    </location>
</feature>
<evidence type="ECO:0000256" key="2">
    <source>
        <dbReference type="SAM" id="Phobius"/>
    </source>
</evidence>
<protein>
    <submittedName>
        <fullName evidence="3">Uncharacterized protein</fullName>
    </submittedName>
</protein>
<comment type="caution">
    <text evidence="3">The sequence shown here is derived from an EMBL/GenBank/DDBJ whole genome shotgun (WGS) entry which is preliminary data.</text>
</comment>
<dbReference type="Proteomes" id="UP000792457">
    <property type="component" value="Unassembled WGS sequence"/>
</dbReference>
<accession>A0A8K0K859</accession>
<reference evidence="3" key="2">
    <citation type="submission" date="2017-10" db="EMBL/GenBank/DDBJ databases">
        <title>Ladona fulva Genome sequencing and assembly.</title>
        <authorList>
            <person name="Murali S."/>
            <person name="Richards S."/>
            <person name="Bandaranaike D."/>
            <person name="Bellair M."/>
            <person name="Blankenburg K."/>
            <person name="Chao H."/>
            <person name="Dinh H."/>
            <person name="Doddapaneni H."/>
            <person name="Dugan-Rocha S."/>
            <person name="Elkadiri S."/>
            <person name="Gnanaolivu R."/>
            <person name="Hernandez B."/>
            <person name="Skinner E."/>
            <person name="Javaid M."/>
            <person name="Lee S."/>
            <person name="Li M."/>
            <person name="Ming W."/>
            <person name="Munidasa M."/>
            <person name="Muniz J."/>
            <person name="Nguyen L."/>
            <person name="Hughes D."/>
            <person name="Osuji N."/>
            <person name="Pu L.-L."/>
            <person name="Puazo M."/>
            <person name="Qu C."/>
            <person name="Quiroz J."/>
            <person name="Raj R."/>
            <person name="Weissenberger G."/>
            <person name="Xin Y."/>
            <person name="Zou X."/>
            <person name="Han Y."/>
            <person name="Worley K."/>
            <person name="Muzny D."/>
            <person name="Gibbs R."/>
        </authorList>
    </citation>
    <scope>NUCLEOTIDE SEQUENCE</scope>
    <source>
        <strain evidence="3">Sampled in the wild</strain>
    </source>
</reference>
<keyword evidence="2" id="KW-1133">Transmembrane helix</keyword>
<keyword evidence="2" id="KW-0812">Transmembrane</keyword>